<dbReference type="Pfam" id="PF13426">
    <property type="entry name" value="PAS_9"/>
    <property type="match status" value="1"/>
</dbReference>
<dbReference type="SMART" id="SM00387">
    <property type="entry name" value="HATPase_c"/>
    <property type="match status" value="1"/>
</dbReference>
<feature type="domain" description="PAC" evidence="3">
    <location>
        <begin position="355"/>
        <end position="405"/>
    </location>
</feature>
<evidence type="ECO:0000259" key="2">
    <source>
        <dbReference type="PROSITE" id="PS50112"/>
    </source>
</evidence>
<dbReference type="OrthoDB" id="9811889at2"/>
<dbReference type="SMART" id="SM00091">
    <property type="entry name" value="PAS"/>
    <property type="match status" value="2"/>
</dbReference>
<dbReference type="RefSeq" id="WP_142455332.1">
    <property type="nucleotide sequence ID" value="NZ_FXTP01000013.1"/>
</dbReference>
<feature type="domain" description="Histidine kinase" evidence="1">
    <location>
        <begin position="416"/>
        <end position="611"/>
    </location>
</feature>
<organism evidence="4 5">
    <name type="scientific">Gracilimonas mengyeensis</name>
    <dbReference type="NCBI Taxonomy" id="1302730"/>
    <lineage>
        <taxon>Bacteria</taxon>
        <taxon>Pseudomonadati</taxon>
        <taxon>Balneolota</taxon>
        <taxon>Balneolia</taxon>
        <taxon>Balneolales</taxon>
        <taxon>Balneolaceae</taxon>
        <taxon>Gracilimonas</taxon>
    </lineage>
</organism>
<dbReference type="InterPro" id="IPR003594">
    <property type="entry name" value="HATPase_dom"/>
</dbReference>
<dbReference type="SUPFAM" id="SSF55781">
    <property type="entry name" value="GAF domain-like"/>
    <property type="match status" value="1"/>
</dbReference>
<proteinExistence type="predicted"/>
<dbReference type="Gene3D" id="3.30.450.20">
    <property type="entry name" value="PAS domain"/>
    <property type="match status" value="2"/>
</dbReference>
<dbReference type="InterPro" id="IPR036890">
    <property type="entry name" value="HATPase_C_sf"/>
</dbReference>
<dbReference type="Gene3D" id="3.30.565.10">
    <property type="entry name" value="Histidine kinase-like ATPase, C-terminal domain"/>
    <property type="match status" value="1"/>
</dbReference>
<dbReference type="PROSITE" id="PS50112">
    <property type="entry name" value="PAS"/>
    <property type="match status" value="1"/>
</dbReference>
<dbReference type="InterPro" id="IPR029016">
    <property type="entry name" value="GAF-like_dom_sf"/>
</dbReference>
<dbReference type="InterPro" id="IPR000014">
    <property type="entry name" value="PAS"/>
</dbReference>
<protein>
    <submittedName>
        <fullName evidence="4">PAS domain S-box-containing protein</fullName>
    </submittedName>
</protein>
<dbReference type="InterPro" id="IPR005467">
    <property type="entry name" value="His_kinase_dom"/>
</dbReference>
<name>A0A521ES37_9BACT</name>
<gene>
    <name evidence="4" type="ORF">SAMN06265219_11328</name>
</gene>
<dbReference type="Pfam" id="PF07568">
    <property type="entry name" value="HisKA_2"/>
    <property type="match status" value="1"/>
</dbReference>
<dbReference type="SUPFAM" id="SSF55785">
    <property type="entry name" value="PYP-like sensor domain (PAS domain)"/>
    <property type="match status" value="2"/>
</dbReference>
<dbReference type="PROSITE" id="PS50109">
    <property type="entry name" value="HIS_KIN"/>
    <property type="match status" value="1"/>
</dbReference>
<dbReference type="AlphaFoldDB" id="A0A521ES37"/>
<evidence type="ECO:0000259" key="1">
    <source>
        <dbReference type="PROSITE" id="PS50109"/>
    </source>
</evidence>
<reference evidence="4 5" key="1">
    <citation type="submission" date="2017-05" db="EMBL/GenBank/DDBJ databases">
        <authorList>
            <person name="Varghese N."/>
            <person name="Submissions S."/>
        </authorList>
    </citation>
    <scope>NUCLEOTIDE SEQUENCE [LARGE SCALE GENOMIC DNA]</scope>
    <source>
        <strain evidence="4 5">DSM 21985</strain>
    </source>
</reference>
<sequence>MTEVSVKEQLRIQALHSYGILDTEEEAEFDNLLKLAAHICDVPVAKMNFIDEDRVWSKANFGNDVKETPKNVTFCVHTIKNEEHMVVEDTTKDRRFKDSPYVIESPNIRFYAGVNIKGNGHNLGTICVLDMEPKTISEEQINALTTLAREVENRLELRKKNEDLATLTAFLEASVELMLIIDPDTGRIEKVNRNGSGLCKELFPDNCNSTLESLYPEWDFLKELKKWNEEGAETPFRFESSILNEEGNPIYLEMNTTKKFGKWLITFQDITLRKKADEELKREKKLSDAIINSLPTDFYMFDKDMKLVRWNDNMLKSTQYSSEEVQQLNPLDFFRGEDIQRVKKHIEKTMKGSISTLEANLVKKDGSTEPFLFNATSFKNGDETYLLGTGQNINAQKSYQKRLENVVHEKEVLLQEVHHRVKNNLAVISGFLQLEEFISDDEKIKSVLLANHMRVKSMALIHEELYTAKDFSGLNFQHYLVNMLQVLEDRISPQGKKITLETYIDPIYLNLNQAVPLALIINELVSNAYTFAFQGRQKGKVSVELKSQGDNISLCIKDDGIGLPDGFVFEESPTLGATLVLTYSEQINSKVDITSERNKGTEYAIAFENQKKQKGSSSNFNFEELMAINGAA</sequence>
<dbReference type="SUPFAM" id="SSF55874">
    <property type="entry name" value="ATPase domain of HSP90 chaperone/DNA topoisomerase II/histidine kinase"/>
    <property type="match status" value="1"/>
</dbReference>
<dbReference type="CDD" id="cd00130">
    <property type="entry name" value="PAS"/>
    <property type="match status" value="1"/>
</dbReference>
<dbReference type="Pfam" id="PF02518">
    <property type="entry name" value="HATPase_c"/>
    <property type="match status" value="1"/>
</dbReference>
<keyword evidence="5" id="KW-1185">Reference proteome</keyword>
<dbReference type="InterPro" id="IPR000700">
    <property type="entry name" value="PAS-assoc_C"/>
</dbReference>
<dbReference type="Pfam" id="PF01590">
    <property type="entry name" value="GAF"/>
    <property type="match status" value="1"/>
</dbReference>
<dbReference type="InterPro" id="IPR035965">
    <property type="entry name" value="PAS-like_dom_sf"/>
</dbReference>
<evidence type="ECO:0000259" key="3">
    <source>
        <dbReference type="PROSITE" id="PS50113"/>
    </source>
</evidence>
<feature type="domain" description="PAS" evidence="2">
    <location>
        <begin position="283"/>
        <end position="353"/>
    </location>
</feature>
<dbReference type="EMBL" id="FXTP01000013">
    <property type="protein sequence ID" value="SMO85920.1"/>
    <property type="molecule type" value="Genomic_DNA"/>
</dbReference>
<dbReference type="NCBIfam" id="TIGR00229">
    <property type="entry name" value="sensory_box"/>
    <property type="match status" value="1"/>
</dbReference>
<dbReference type="SMART" id="SM00065">
    <property type="entry name" value="GAF"/>
    <property type="match status" value="1"/>
</dbReference>
<dbReference type="InterPro" id="IPR003018">
    <property type="entry name" value="GAF"/>
</dbReference>
<accession>A0A521ES37</accession>
<dbReference type="PANTHER" id="PTHR43102:SF2">
    <property type="entry name" value="GAF DOMAIN-CONTAINING PROTEIN"/>
    <property type="match status" value="1"/>
</dbReference>
<dbReference type="InterPro" id="IPR011495">
    <property type="entry name" value="Sig_transdc_His_kin_sub2_dim/P"/>
</dbReference>
<dbReference type="Gene3D" id="3.30.450.40">
    <property type="match status" value="1"/>
</dbReference>
<evidence type="ECO:0000313" key="4">
    <source>
        <dbReference type="EMBL" id="SMO85920.1"/>
    </source>
</evidence>
<dbReference type="Proteomes" id="UP000317557">
    <property type="component" value="Unassembled WGS sequence"/>
</dbReference>
<dbReference type="PROSITE" id="PS50113">
    <property type="entry name" value="PAC"/>
    <property type="match status" value="1"/>
</dbReference>
<dbReference type="PANTHER" id="PTHR43102">
    <property type="entry name" value="SLR1143 PROTEIN"/>
    <property type="match status" value="1"/>
</dbReference>
<evidence type="ECO:0000313" key="5">
    <source>
        <dbReference type="Proteomes" id="UP000317557"/>
    </source>
</evidence>